<dbReference type="STRING" id="1167632.GCA_000286335_00068"/>
<dbReference type="InterPro" id="IPR011249">
    <property type="entry name" value="Metalloenz_LuxS/M16"/>
</dbReference>
<dbReference type="Proteomes" id="UP000241209">
    <property type="component" value="Unassembled WGS sequence"/>
</dbReference>
<evidence type="ECO:0000259" key="1">
    <source>
        <dbReference type="Pfam" id="PF00675"/>
    </source>
</evidence>
<dbReference type="Gene3D" id="3.30.830.10">
    <property type="entry name" value="Metalloenzyme, LuxS/M16 peptidase-like"/>
    <property type="match status" value="2"/>
</dbReference>
<dbReference type="EMBL" id="PZFK01000014">
    <property type="protein sequence ID" value="PTI29425.1"/>
    <property type="molecule type" value="Genomic_DNA"/>
</dbReference>
<organism evidence="3 4">
    <name type="scientific">Mammaliicoccus vitulinus</name>
    <dbReference type="NCBI Taxonomy" id="71237"/>
    <lineage>
        <taxon>Bacteria</taxon>
        <taxon>Bacillati</taxon>
        <taxon>Bacillota</taxon>
        <taxon>Bacilli</taxon>
        <taxon>Bacillales</taxon>
        <taxon>Staphylococcaceae</taxon>
        <taxon>Mammaliicoccus</taxon>
    </lineage>
</organism>
<dbReference type="AlphaFoldDB" id="A0A2T4PST5"/>
<dbReference type="Pfam" id="PF00675">
    <property type="entry name" value="Peptidase_M16"/>
    <property type="match status" value="1"/>
</dbReference>
<reference evidence="3 4" key="1">
    <citation type="journal article" date="2016" name="Front. Microbiol.">
        <title>Comprehensive Phylogenetic Analysis of Bovine Non-aureus Staphylococci Species Based on Whole-Genome Sequencing.</title>
        <authorList>
            <person name="Naushad S."/>
            <person name="Barkema H.W."/>
            <person name="Luby C."/>
            <person name="Condas L.A."/>
            <person name="Nobrega D.B."/>
            <person name="Carson D.A."/>
            <person name="De Buck J."/>
        </authorList>
    </citation>
    <scope>NUCLEOTIDE SEQUENCE [LARGE SCALE GENOMIC DNA]</scope>
    <source>
        <strain evidence="3 4">SNUC 2204</strain>
    </source>
</reference>
<comment type="caution">
    <text evidence="3">The sequence shown here is derived from an EMBL/GenBank/DDBJ whole genome shotgun (WGS) entry which is preliminary data.</text>
</comment>
<gene>
    <name evidence="3" type="ORF">BU072_07895</name>
</gene>
<dbReference type="PANTHER" id="PTHR11851:SF134">
    <property type="entry name" value="ZINC-DEPENDENT PROTEASE"/>
    <property type="match status" value="1"/>
</dbReference>
<dbReference type="GO" id="GO:0046872">
    <property type="term" value="F:metal ion binding"/>
    <property type="evidence" value="ECO:0007669"/>
    <property type="project" value="InterPro"/>
</dbReference>
<proteinExistence type="predicted"/>
<dbReference type="InterPro" id="IPR050361">
    <property type="entry name" value="MPP/UQCRC_Complex"/>
</dbReference>
<dbReference type="GeneID" id="64116193"/>
<dbReference type="PANTHER" id="PTHR11851">
    <property type="entry name" value="METALLOPROTEASE"/>
    <property type="match status" value="1"/>
</dbReference>
<dbReference type="RefSeq" id="WP_016910797.1">
    <property type="nucleotide sequence ID" value="NZ_BMDF01000002.1"/>
</dbReference>
<name>A0A2T4PST5_9STAP</name>
<evidence type="ECO:0000259" key="2">
    <source>
        <dbReference type="Pfam" id="PF05193"/>
    </source>
</evidence>
<dbReference type="InterPro" id="IPR011765">
    <property type="entry name" value="Pept_M16_N"/>
</dbReference>
<feature type="domain" description="Peptidase M16 N-terminal" evidence="1">
    <location>
        <begin position="63"/>
        <end position="169"/>
    </location>
</feature>
<dbReference type="Pfam" id="PF05193">
    <property type="entry name" value="Peptidase_M16_C"/>
    <property type="match status" value="1"/>
</dbReference>
<dbReference type="InterPro" id="IPR007863">
    <property type="entry name" value="Peptidase_M16_C"/>
</dbReference>
<dbReference type="NCBIfam" id="NF047421">
    <property type="entry name" value="YfmH_fam"/>
    <property type="match status" value="1"/>
</dbReference>
<dbReference type="OrthoDB" id="9811314at2"/>
<evidence type="ECO:0000313" key="4">
    <source>
        <dbReference type="Proteomes" id="UP000241209"/>
    </source>
</evidence>
<evidence type="ECO:0000313" key="3">
    <source>
        <dbReference type="EMBL" id="PTI29425.1"/>
    </source>
</evidence>
<protein>
    <submittedName>
        <fullName evidence="3">Insulinase family protein</fullName>
    </submittedName>
</protein>
<sequence length="429" mass="49723">MSNQYYEQIDETVFEETLNNGLKVVVIPKAGFSKTYVTYTTNFGSLDHTFKPHGQDNYVTVPDGVAHFLEHKLFEKEEGDVFTSFAENDAQVNAFTTFDRTSYLFSATGNVNDNILRLLNMIESPYFTEKTVEKEKGIIAEEIKMYQEQPNYKLMFQTLGALYHNHPVQVDIAGSVDSIYNITAEDLYLSYETFYHPANMVLIIVGDVTPEDTIELVREHEAKRNMKEMPPIKRQLIDEPTSVHRSYVETKMDIVQEKSMIAFKFEPNTISDKMRVKNDMEMMIALDLMLGEQTDFYQTLLEEDVIDDTFGYQFANEMTYSYLILAVTTNHHETFKEAIFNELKQHIHEGFNYDELERVRKQTLGEIISSLNSPEYIANQYTKFYFEGVELFELVDILESITVDSVQQTLKSLIDFNHTVESRLVKQNG</sequence>
<dbReference type="SUPFAM" id="SSF63411">
    <property type="entry name" value="LuxS/MPP-like metallohydrolase"/>
    <property type="match status" value="2"/>
</dbReference>
<feature type="domain" description="Peptidase M16 C-terminal" evidence="2">
    <location>
        <begin position="181"/>
        <end position="362"/>
    </location>
</feature>
<accession>A0A2T4PST5</accession>